<feature type="domain" description="RRM" evidence="10">
    <location>
        <begin position="114"/>
        <end position="205"/>
    </location>
</feature>
<dbReference type="InterPro" id="IPR012677">
    <property type="entry name" value="Nucleotide-bd_a/b_plait_sf"/>
</dbReference>
<dbReference type="InterPro" id="IPR036390">
    <property type="entry name" value="WH_DNA-bd_sf"/>
</dbReference>
<dbReference type="PANTHER" id="PTHR22792">
    <property type="entry name" value="LUPUS LA PROTEIN-RELATED"/>
    <property type="match status" value="1"/>
</dbReference>
<dbReference type="CDD" id="cd07323">
    <property type="entry name" value="LAM"/>
    <property type="match status" value="1"/>
</dbReference>
<dbReference type="OrthoDB" id="439993at2759"/>
<dbReference type="SUPFAM" id="SSF46785">
    <property type="entry name" value="Winged helix' DNA-binding domain"/>
    <property type="match status" value="1"/>
</dbReference>
<sequence length="458" mass="54092">MEVDQTDKIQEDTNSASNKKQLRKKILDQLEFYFSDSNLTKDRFLKQEIKNSTDGFIYLTTFLQFNKIRNLGANLKEIRKSIKKSDLLELNEDESMVRRKTQFVELTQKEIDKKTIYVENVPAKLTNEDFKTYFEQFGKISYISLPKFQTTNQPKGFAFIEFDQKSDSKRAIEAFNDQSGEQDDKPIGKFPKCNAQIIELEKKIKKLKQEISSMEPEDSENDQKTSGNKREIDSDNEPEKKKAKQISKAEKSKKEWFNNLRVVSKKKWLKSKEKFLQNQKLEMGRLKEELNELNKKLNDLKNDQRQKIDEAKKPDDVTSGCILKIELNLNDPKDYEIFSMGRNRFREKYLSTHEDKIAYVDLEKNSNKILIRCKSNQFAQEILKDKTCLENFSKTLLQGEEENTYFEKIVSNRNKKHEKKERKEKQKSDKKITEIKQNSNQVQVETKSKHVKFDDNDN</sequence>
<keyword evidence="4" id="KW-0805">Transcription regulation</keyword>
<accession>A0A3M7RYQ5</accession>
<comment type="similarity">
    <text evidence="2">Belongs to the LARP7 family.</text>
</comment>
<dbReference type="InterPro" id="IPR006630">
    <property type="entry name" value="La_HTH"/>
</dbReference>
<dbReference type="Pfam" id="PF08777">
    <property type="entry name" value="RRM_3"/>
    <property type="match status" value="1"/>
</dbReference>
<protein>
    <submittedName>
        <fullName evidence="12">La-related 7-like</fullName>
    </submittedName>
</protein>
<evidence type="ECO:0000256" key="8">
    <source>
        <dbReference type="SAM" id="Coils"/>
    </source>
</evidence>
<evidence type="ECO:0000313" key="13">
    <source>
        <dbReference type="Proteomes" id="UP000276133"/>
    </source>
</evidence>
<feature type="coiled-coil region" evidence="8">
    <location>
        <begin position="269"/>
        <end position="310"/>
    </location>
</feature>
<evidence type="ECO:0000259" key="10">
    <source>
        <dbReference type="PROSITE" id="PS50102"/>
    </source>
</evidence>
<dbReference type="Pfam" id="PF00076">
    <property type="entry name" value="RRM_1"/>
    <property type="match status" value="1"/>
</dbReference>
<dbReference type="SMART" id="SM00715">
    <property type="entry name" value="LA"/>
    <property type="match status" value="1"/>
</dbReference>
<dbReference type="InterPro" id="IPR002344">
    <property type="entry name" value="Lupus_La"/>
</dbReference>
<feature type="compositionally biased region" description="Basic and acidic residues" evidence="9">
    <location>
        <begin position="446"/>
        <end position="458"/>
    </location>
</feature>
<dbReference type="PRINTS" id="PR00302">
    <property type="entry name" value="LUPUSLA"/>
</dbReference>
<evidence type="ECO:0000256" key="4">
    <source>
        <dbReference type="ARBA" id="ARBA00023015"/>
    </source>
</evidence>
<dbReference type="Pfam" id="PF05383">
    <property type="entry name" value="La"/>
    <property type="match status" value="1"/>
</dbReference>
<gene>
    <name evidence="12" type="ORF">BpHYR1_040618</name>
</gene>
<name>A0A3M7RYQ5_BRAPC</name>
<evidence type="ECO:0000256" key="9">
    <source>
        <dbReference type="SAM" id="MobiDB-lite"/>
    </source>
</evidence>
<dbReference type="GO" id="GO:0006396">
    <property type="term" value="P:RNA processing"/>
    <property type="evidence" value="ECO:0007669"/>
    <property type="project" value="InterPro"/>
</dbReference>
<keyword evidence="6" id="KW-0539">Nucleus</keyword>
<proteinExistence type="inferred from homology"/>
<dbReference type="PANTHER" id="PTHR22792:SF62">
    <property type="entry name" value="LA-RELATED PROTEIN 7"/>
    <property type="match status" value="1"/>
</dbReference>
<evidence type="ECO:0000256" key="2">
    <source>
        <dbReference type="ARBA" id="ARBA00008680"/>
    </source>
</evidence>
<feature type="domain" description="HTH La-type RNA-binding" evidence="11">
    <location>
        <begin position="16"/>
        <end position="107"/>
    </location>
</feature>
<evidence type="ECO:0000256" key="3">
    <source>
        <dbReference type="ARBA" id="ARBA00022884"/>
    </source>
</evidence>
<comment type="subcellular location">
    <subcellularLocation>
        <location evidence="1">Nucleus</location>
    </subcellularLocation>
</comment>
<dbReference type="EMBL" id="REGN01002352">
    <property type="protein sequence ID" value="RNA28703.1"/>
    <property type="molecule type" value="Genomic_DNA"/>
</dbReference>
<keyword evidence="3 7" id="KW-0694">RNA-binding</keyword>
<dbReference type="SUPFAM" id="SSF54928">
    <property type="entry name" value="RNA-binding domain, RBD"/>
    <property type="match status" value="1"/>
</dbReference>
<evidence type="ECO:0000256" key="6">
    <source>
        <dbReference type="ARBA" id="ARBA00023242"/>
    </source>
</evidence>
<dbReference type="SMART" id="SM00360">
    <property type="entry name" value="RRM"/>
    <property type="match status" value="1"/>
</dbReference>
<keyword evidence="5" id="KW-0804">Transcription</keyword>
<dbReference type="Gene3D" id="1.10.10.10">
    <property type="entry name" value="Winged helix-like DNA-binding domain superfamily/Winged helix DNA-binding domain"/>
    <property type="match status" value="1"/>
</dbReference>
<dbReference type="Proteomes" id="UP000276133">
    <property type="component" value="Unassembled WGS sequence"/>
</dbReference>
<dbReference type="GO" id="GO:1990904">
    <property type="term" value="C:ribonucleoprotein complex"/>
    <property type="evidence" value="ECO:0007669"/>
    <property type="project" value="InterPro"/>
</dbReference>
<comment type="caution">
    <text evidence="12">The sequence shown here is derived from an EMBL/GenBank/DDBJ whole genome shotgun (WGS) entry which is preliminary data.</text>
</comment>
<feature type="region of interest" description="Disordered" evidence="9">
    <location>
        <begin position="211"/>
        <end position="250"/>
    </location>
</feature>
<dbReference type="PROSITE" id="PS50102">
    <property type="entry name" value="RRM"/>
    <property type="match status" value="1"/>
</dbReference>
<dbReference type="InterPro" id="IPR036388">
    <property type="entry name" value="WH-like_DNA-bd_sf"/>
</dbReference>
<dbReference type="InterPro" id="IPR000504">
    <property type="entry name" value="RRM_dom"/>
</dbReference>
<reference evidence="12 13" key="1">
    <citation type="journal article" date="2018" name="Sci. Rep.">
        <title>Genomic signatures of local adaptation to the degree of environmental predictability in rotifers.</title>
        <authorList>
            <person name="Franch-Gras L."/>
            <person name="Hahn C."/>
            <person name="Garcia-Roger E.M."/>
            <person name="Carmona M.J."/>
            <person name="Serra M."/>
            <person name="Gomez A."/>
        </authorList>
    </citation>
    <scope>NUCLEOTIDE SEQUENCE [LARGE SCALE GENOMIC DNA]</scope>
    <source>
        <strain evidence="12">HYR1</strain>
    </source>
</reference>
<keyword evidence="8" id="KW-0175">Coiled coil</keyword>
<dbReference type="AlphaFoldDB" id="A0A3M7RYQ5"/>
<dbReference type="InterPro" id="IPR014886">
    <property type="entry name" value="La_xRRM"/>
</dbReference>
<dbReference type="InterPro" id="IPR045180">
    <property type="entry name" value="La_dom_prot"/>
</dbReference>
<feature type="region of interest" description="Disordered" evidence="9">
    <location>
        <begin position="412"/>
        <end position="458"/>
    </location>
</feature>
<dbReference type="STRING" id="10195.A0A3M7RYQ5"/>
<organism evidence="12 13">
    <name type="scientific">Brachionus plicatilis</name>
    <name type="common">Marine rotifer</name>
    <name type="synonym">Brachionus muelleri</name>
    <dbReference type="NCBI Taxonomy" id="10195"/>
    <lineage>
        <taxon>Eukaryota</taxon>
        <taxon>Metazoa</taxon>
        <taxon>Spiralia</taxon>
        <taxon>Gnathifera</taxon>
        <taxon>Rotifera</taxon>
        <taxon>Eurotatoria</taxon>
        <taxon>Monogononta</taxon>
        <taxon>Pseudotrocha</taxon>
        <taxon>Ploima</taxon>
        <taxon>Brachionidae</taxon>
        <taxon>Brachionus</taxon>
    </lineage>
</organism>
<dbReference type="GO" id="GO:0003723">
    <property type="term" value="F:RNA binding"/>
    <property type="evidence" value="ECO:0007669"/>
    <property type="project" value="UniProtKB-UniRule"/>
</dbReference>
<evidence type="ECO:0000259" key="11">
    <source>
        <dbReference type="PROSITE" id="PS50961"/>
    </source>
</evidence>
<dbReference type="PROSITE" id="PS50961">
    <property type="entry name" value="HTH_LA"/>
    <property type="match status" value="1"/>
</dbReference>
<keyword evidence="13" id="KW-1185">Reference proteome</keyword>
<dbReference type="Gene3D" id="3.30.70.330">
    <property type="match status" value="2"/>
</dbReference>
<feature type="compositionally biased region" description="Basic and acidic residues" evidence="9">
    <location>
        <begin position="228"/>
        <end position="240"/>
    </location>
</feature>
<dbReference type="InterPro" id="IPR035979">
    <property type="entry name" value="RBD_domain_sf"/>
</dbReference>
<evidence type="ECO:0000256" key="5">
    <source>
        <dbReference type="ARBA" id="ARBA00023163"/>
    </source>
</evidence>
<feature type="compositionally biased region" description="Polar residues" evidence="9">
    <location>
        <begin position="435"/>
        <end position="445"/>
    </location>
</feature>
<evidence type="ECO:0000313" key="12">
    <source>
        <dbReference type="EMBL" id="RNA28703.1"/>
    </source>
</evidence>
<evidence type="ECO:0000256" key="1">
    <source>
        <dbReference type="ARBA" id="ARBA00004123"/>
    </source>
</evidence>
<dbReference type="GO" id="GO:0005634">
    <property type="term" value="C:nucleus"/>
    <property type="evidence" value="ECO:0007669"/>
    <property type="project" value="UniProtKB-SubCell"/>
</dbReference>
<evidence type="ECO:0000256" key="7">
    <source>
        <dbReference type="PROSITE-ProRule" id="PRU00332"/>
    </source>
</evidence>
<feature type="compositionally biased region" description="Basic and acidic residues" evidence="9">
    <location>
        <begin position="421"/>
        <end position="434"/>
    </location>
</feature>